<evidence type="ECO:0000313" key="2">
    <source>
        <dbReference type="EMBL" id="TYR99120.1"/>
    </source>
</evidence>
<accession>A0A5D4MDQ3</accession>
<evidence type="ECO:0000256" key="1">
    <source>
        <dbReference type="SAM" id="Phobius"/>
    </source>
</evidence>
<keyword evidence="1" id="KW-0812">Transmembrane</keyword>
<feature type="transmembrane region" description="Helical" evidence="1">
    <location>
        <begin position="69"/>
        <end position="87"/>
    </location>
</feature>
<reference evidence="2 3" key="1">
    <citation type="submission" date="2019-08" db="EMBL/GenBank/DDBJ databases">
        <title>Bacillus genomes from the desert of Cuatro Cienegas, Coahuila.</title>
        <authorList>
            <person name="Olmedo-Alvarez G."/>
        </authorList>
    </citation>
    <scope>NUCLEOTIDE SEQUENCE [LARGE SCALE GENOMIC DNA]</scope>
    <source>
        <strain evidence="2 3">CH128b_4D</strain>
    </source>
</reference>
<sequence length="116" mass="12461">MDIVWGIGLIVILVSGAVSVRKEYLKSSEEEKAQVKGELRKPLVLLPIILITVGLLLLYVSLAFPSAWLLAYALLGMGMVIVGAELSKQNSKGMILVVIGASTVLMTGFLAAKSFW</sequence>
<dbReference type="AlphaFoldDB" id="A0A5D4MDQ3"/>
<proteinExistence type="predicted"/>
<dbReference type="EMBL" id="VTEG01000007">
    <property type="protein sequence ID" value="TYR99120.1"/>
    <property type="molecule type" value="Genomic_DNA"/>
</dbReference>
<comment type="caution">
    <text evidence="2">The sequence shown here is derived from an EMBL/GenBank/DDBJ whole genome shotgun (WGS) entry which is preliminary data.</text>
</comment>
<dbReference type="Proteomes" id="UP000325182">
    <property type="component" value="Unassembled WGS sequence"/>
</dbReference>
<feature type="transmembrane region" description="Helical" evidence="1">
    <location>
        <begin position="43"/>
        <end position="62"/>
    </location>
</feature>
<evidence type="ECO:0000313" key="3">
    <source>
        <dbReference type="Proteomes" id="UP000325182"/>
    </source>
</evidence>
<keyword evidence="1" id="KW-0472">Membrane</keyword>
<dbReference type="RefSeq" id="WP_148954038.1">
    <property type="nucleotide sequence ID" value="NZ_VTEG01000007.1"/>
</dbReference>
<feature type="transmembrane region" description="Helical" evidence="1">
    <location>
        <begin position="93"/>
        <end position="112"/>
    </location>
</feature>
<name>A0A5D4MDQ3_9BACI</name>
<organism evidence="2 3">
    <name type="scientific">Rossellomorea vietnamensis</name>
    <dbReference type="NCBI Taxonomy" id="218284"/>
    <lineage>
        <taxon>Bacteria</taxon>
        <taxon>Bacillati</taxon>
        <taxon>Bacillota</taxon>
        <taxon>Bacilli</taxon>
        <taxon>Bacillales</taxon>
        <taxon>Bacillaceae</taxon>
        <taxon>Rossellomorea</taxon>
    </lineage>
</organism>
<gene>
    <name evidence="2" type="ORF">FZC84_12155</name>
</gene>
<keyword evidence="1" id="KW-1133">Transmembrane helix</keyword>
<protein>
    <submittedName>
        <fullName evidence="2">Uncharacterized protein</fullName>
    </submittedName>
</protein>